<evidence type="ECO:0000256" key="2">
    <source>
        <dbReference type="ARBA" id="ARBA00012621"/>
    </source>
</evidence>
<dbReference type="GeneID" id="109775653"/>
<dbReference type="GO" id="GO:0009245">
    <property type="term" value="P:lipid A biosynthetic process"/>
    <property type="evidence" value="ECO:0007669"/>
    <property type="project" value="TreeGrafter"/>
</dbReference>
<dbReference type="GO" id="GO:0005886">
    <property type="term" value="C:plasma membrane"/>
    <property type="evidence" value="ECO:0007669"/>
    <property type="project" value="TreeGrafter"/>
</dbReference>
<reference evidence="9" key="4">
    <citation type="submission" date="2019-03" db="UniProtKB">
        <authorList>
            <consortium name="EnsemblPlants"/>
        </authorList>
    </citation>
    <scope>IDENTIFICATION</scope>
</reference>
<evidence type="ECO:0000259" key="8">
    <source>
        <dbReference type="Pfam" id="PF04413"/>
    </source>
</evidence>
<dbReference type="STRING" id="200361.A0A453FYN0"/>
<dbReference type="RefSeq" id="XP_020189957.1">
    <property type="nucleotide sequence ID" value="XM_020334368.4"/>
</dbReference>
<dbReference type="OrthoDB" id="308383at2759"/>
<evidence type="ECO:0000313" key="10">
    <source>
        <dbReference type="Proteomes" id="UP000015105"/>
    </source>
</evidence>
<dbReference type="OMA" id="LEHQSRW"/>
<dbReference type="Proteomes" id="UP000015105">
    <property type="component" value="Chromosome 3D"/>
</dbReference>
<evidence type="ECO:0000256" key="6">
    <source>
        <dbReference type="PIRSR" id="PIRSR639901-1"/>
    </source>
</evidence>
<evidence type="ECO:0000313" key="9">
    <source>
        <dbReference type="EnsemblPlants" id="AET3Gv20828800.21"/>
    </source>
</evidence>
<evidence type="ECO:0000256" key="4">
    <source>
        <dbReference type="ARBA" id="ARBA00031445"/>
    </source>
</evidence>
<dbReference type="PANTHER" id="PTHR42755">
    <property type="entry name" value="3-DEOXY-MANNO-OCTULOSONATE CYTIDYLYLTRANSFERASE"/>
    <property type="match status" value="1"/>
</dbReference>
<comment type="catalytic activity">
    <reaction evidence="5">
        <text>lipid IVA (E. coli) + CMP-3-deoxy-beta-D-manno-octulosonate = alpha-Kdo-(2-&gt;6)-lipid IVA (E. coli) + CMP + H(+)</text>
        <dbReference type="Rhea" id="RHEA:28066"/>
        <dbReference type="ChEBI" id="CHEBI:15378"/>
        <dbReference type="ChEBI" id="CHEBI:58603"/>
        <dbReference type="ChEBI" id="CHEBI:60364"/>
        <dbReference type="ChEBI" id="CHEBI:60377"/>
        <dbReference type="ChEBI" id="CHEBI:85987"/>
        <dbReference type="EC" id="2.4.99.12"/>
    </reaction>
</comment>
<dbReference type="EnsemblPlants" id="AET3Gv20828800.21">
    <property type="protein sequence ID" value="AET3Gv20828800.21"/>
    <property type="gene ID" value="AET3Gv20828800"/>
</dbReference>
<dbReference type="FunFam" id="3.40.50.11720:FF:000001">
    <property type="entry name" value="3-deoxy-D-manno-octulosonic acid transferase"/>
    <property type="match status" value="1"/>
</dbReference>
<accession>A0A453FYN0</accession>
<reference evidence="9" key="3">
    <citation type="journal article" date="2017" name="Nature">
        <title>Genome sequence of the progenitor of the wheat D genome Aegilops tauschii.</title>
        <authorList>
            <person name="Luo M.C."/>
            <person name="Gu Y.Q."/>
            <person name="Puiu D."/>
            <person name="Wang H."/>
            <person name="Twardziok S.O."/>
            <person name="Deal K.R."/>
            <person name="Huo N."/>
            <person name="Zhu T."/>
            <person name="Wang L."/>
            <person name="Wang Y."/>
            <person name="McGuire P.E."/>
            <person name="Liu S."/>
            <person name="Long H."/>
            <person name="Ramasamy R.K."/>
            <person name="Rodriguez J.C."/>
            <person name="Van S.L."/>
            <person name="Yuan L."/>
            <person name="Wang Z."/>
            <person name="Xia Z."/>
            <person name="Xiao L."/>
            <person name="Anderson O.D."/>
            <person name="Ouyang S."/>
            <person name="Liang Y."/>
            <person name="Zimin A.V."/>
            <person name="Pertea G."/>
            <person name="Qi P."/>
            <person name="Bennetzen J.L."/>
            <person name="Dai X."/>
            <person name="Dawson M.W."/>
            <person name="Muller H.G."/>
            <person name="Kugler K."/>
            <person name="Rivarola-Duarte L."/>
            <person name="Spannagl M."/>
            <person name="Mayer K.F.X."/>
            <person name="Lu F.H."/>
            <person name="Bevan M.W."/>
            <person name="Leroy P."/>
            <person name="Li P."/>
            <person name="You F.M."/>
            <person name="Sun Q."/>
            <person name="Liu Z."/>
            <person name="Lyons E."/>
            <person name="Wicker T."/>
            <person name="Salzberg S.L."/>
            <person name="Devos K.M."/>
            <person name="Dvorak J."/>
        </authorList>
    </citation>
    <scope>NUCLEOTIDE SEQUENCE [LARGE SCALE GENOMIC DNA]</scope>
    <source>
        <strain evidence="9">cv. AL8/78</strain>
    </source>
</reference>
<sequence>MRPAHAPASAARGGRALYELYRAASRAAAPAVLLWRRLRGLEHQSRWPERLGRPSVARPRPGSPLVWFHAVSLGEGMAALPVVFHCARLHPGLPILLTTTTLSAFKVIKDLLPDVVIYQFAPLDCPDAIESFIGYWKPSLILLMESELWPNLIMSAAEKGIAVALLNARMSLKSLNRWSVPLGLPLVSLMLSKLSLVIPLSTIQAVRFQLLHTPPNKIHFAGDLKYAVGDVEVREKELNTIKDLQRQFNDRPIWMAASVHRGEEEVILRVHGELIKAYPSLLLILVPRHPQDIKNVSLALKKHKVNFVLRSTMELVSINTRVYVVDTLGELRMLYRVTPIAVVGGSFLPSLSGHNFSEAAAAGCAVLTGPHVGHFYHMLVEMWQINPLAVKQLTGEAELLEVLKELLGDSKALEARQGAAKDAFSIMSHGVVNRVWNLVSRFAIDSQQKRGIVD</sequence>
<name>A0A453FYN0_AEGTS</name>
<reference evidence="10" key="2">
    <citation type="journal article" date="2017" name="Nat. Plants">
        <title>The Aegilops tauschii genome reveals multiple impacts of transposons.</title>
        <authorList>
            <person name="Zhao G."/>
            <person name="Zou C."/>
            <person name="Li K."/>
            <person name="Wang K."/>
            <person name="Li T."/>
            <person name="Gao L."/>
            <person name="Zhang X."/>
            <person name="Wang H."/>
            <person name="Yang Z."/>
            <person name="Liu X."/>
            <person name="Jiang W."/>
            <person name="Mao L."/>
            <person name="Kong X."/>
            <person name="Jiao Y."/>
            <person name="Jia J."/>
        </authorList>
    </citation>
    <scope>NUCLEOTIDE SEQUENCE [LARGE SCALE GENOMIC DNA]</scope>
    <source>
        <strain evidence="10">cv. AL8/78</strain>
    </source>
</reference>
<protein>
    <recommendedName>
        <fullName evidence="2">lipid IVA 3-deoxy-D-manno-octulosonic acid transferase</fullName>
        <ecNumber evidence="2">2.4.99.12</ecNumber>
    </recommendedName>
    <alternativeName>
        <fullName evidence="4">Lipid IV(A) 3-deoxy-D-manno-octulosonic acid transferase</fullName>
    </alternativeName>
</protein>
<dbReference type="Pfam" id="PF04413">
    <property type="entry name" value="Glycos_transf_N"/>
    <property type="match status" value="1"/>
</dbReference>
<dbReference type="GO" id="GO:0043842">
    <property type="term" value="F:Kdo transferase activity"/>
    <property type="evidence" value="ECO:0007669"/>
    <property type="project" value="UniProtKB-EC"/>
</dbReference>
<evidence type="ECO:0000256" key="3">
    <source>
        <dbReference type="ARBA" id="ARBA00022679"/>
    </source>
</evidence>
<feature type="site" description="Transition state stabilizer" evidence="7">
    <location>
        <position position="145"/>
    </location>
</feature>
<reference evidence="10" key="1">
    <citation type="journal article" date="2014" name="Science">
        <title>Ancient hybridizations among the ancestral genomes of bread wheat.</title>
        <authorList>
            <consortium name="International Wheat Genome Sequencing Consortium,"/>
            <person name="Marcussen T."/>
            <person name="Sandve S.R."/>
            <person name="Heier L."/>
            <person name="Spannagl M."/>
            <person name="Pfeifer M."/>
            <person name="Jakobsen K.S."/>
            <person name="Wulff B.B."/>
            <person name="Steuernagel B."/>
            <person name="Mayer K.F."/>
            <person name="Olsen O.A."/>
        </authorList>
    </citation>
    <scope>NUCLEOTIDE SEQUENCE [LARGE SCALE GENOMIC DNA]</scope>
    <source>
        <strain evidence="10">cv. AL8/78</strain>
    </source>
</reference>
<feature type="site" description="Transition state stabilizer" evidence="7">
    <location>
        <position position="225"/>
    </location>
</feature>
<dbReference type="Gene3D" id="3.40.50.2000">
    <property type="entry name" value="Glycogen Phosphorylase B"/>
    <property type="match status" value="1"/>
</dbReference>
<keyword evidence="3" id="KW-0808">Transferase</keyword>
<dbReference type="FunFam" id="3.40.50.2000:FF:000032">
    <property type="entry name" value="3-deoxy-D-manno-octulosonic acid transferase"/>
    <property type="match status" value="1"/>
</dbReference>
<organism evidence="9 10">
    <name type="scientific">Aegilops tauschii subsp. strangulata</name>
    <name type="common">Goatgrass</name>
    <dbReference type="NCBI Taxonomy" id="200361"/>
    <lineage>
        <taxon>Eukaryota</taxon>
        <taxon>Viridiplantae</taxon>
        <taxon>Streptophyta</taxon>
        <taxon>Embryophyta</taxon>
        <taxon>Tracheophyta</taxon>
        <taxon>Spermatophyta</taxon>
        <taxon>Magnoliopsida</taxon>
        <taxon>Liliopsida</taxon>
        <taxon>Poales</taxon>
        <taxon>Poaceae</taxon>
        <taxon>BOP clade</taxon>
        <taxon>Pooideae</taxon>
        <taxon>Triticodae</taxon>
        <taxon>Triticeae</taxon>
        <taxon>Triticinae</taxon>
        <taxon>Aegilops</taxon>
    </lineage>
</organism>
<evidence type="ECO:0000256" key="7">
    <source>
        <dbReference type="PIRSR" id="PIRSR639901-2"/>
    </source>
</evidence>
<dbReference type="AlphaFoldDB" id="A0A453FYN0"/>
<keyword evidence="10" id="KW-1185">Reference proteome</keyword>
<feature type="active site" description="Proton acceptor" evidence="6">
    <location>
        <position position="75"/>
    </location>
</feature>
<dbReference type="PANTHER" id="PTHR42755:SF1">
    <property type="entry name" value="3-DEOXY-D-MANNO-OCTULOSONIC ACID TRANSFERASE, MITOCHONDRIAL-RELATED"/>
    <property type="match status" value="1"/>
</dbReference>
<reference evidence="9" key="5">
    <citation type="journal article" date="2021" name="G3 (Bethesda)">
        <title>Aegilops tauschii genome assembly Aet v5.0 features greater sequence contiguity and improved annotation.</title>
        <authorList>
            <person name="Wang L."/>
            <person name="Zhu T."/>
            <person name="Rodriguez J.C."/>
            <person name="Deal K.R."/>
            <person name="Dubcovsky J."/>
            <person name="McGuire P.E."/>
            <person name="Lux T."/>
            <person name="Spannagl M."/>
            <person name="Mayer K.F.X."/>
            <person name="Baldrich P."/>
            <person name="Meyers B.C."/>
            <person name="Huo N."/>
            <person name="Gu Y.Q."/>
            <person name="Zhou H."/>
            <person name="Devos K.M."/>
            <person name="Bennetzen J.L."/>
            <person name="Unver T."/>
            <person name="Budak H."/>
            <person name="Gulick P.J."/>
            <person name="Galiba G."/>
            <person name="Kalapos B."/>
            <person name="Nelson D.R."/>
            <person name="Li P."/>
            <person name="You F.M."/>
            <person name="Luo M.C."/>
            <person name="Dvorak J."/>
        </authorList>
    </citation>
    <scope>NUCLEOTIDE SEQUENCE [LARGE SCALE GENOMIC DNA]</scope>
    <source>
        <strain evidence="9">cv. AL8/78</strain>
    </source>
</reference>
<dbReference type="InterPro" id="IPR039901">
    <property type="entry name" value="Kdotransferase"/>
</dbReference>
<dbReference type="InterPro" id="IPR038107">
    <property type="entry name" value="Glycos_transf_N_sf"/>
</dbReference>
<proteinExistence type="inferred from homology"/>
<dbReference type="InterPro" id="IPR007507">
    <property type="entry name" value="Glycos_transf_N"/>
</dbReference>
<feature type="domain" description="3-deoxy-D-manno-octulosonic-acid transferase N-terminal" evidence="8">
    <location>
        <begin position="46"/>
        <end position="227"/>
    </location>
</feature>
<dbReference type="Gene3D" id="3.40.50.11720">
    <property type="entry name" value="3-Deoxy-D-manno-octulosonic-acid transferase, N-terminal domain"/>
    <property type="match status" value="1"/>
</dbReference>
<comment type="similarity">
    <text evidence="1">Belongs to the glycosyltransferase group 1 family. Glycosyltransferase 30 subfamily.</text>
</comment>
<dbReference type="EC" id="2.4.99.12" evidence="2"/>
<evidence type="ECO:0000256" key="1">
    <source>
        <dbReference type="ARBA" id="ARBA00006380"/>
    </source>
</evidence>
<dbReference type="KEGG" id="ats:109775653"/>
<dbReference type="Gramene" id="AET3Gv20828800.21">
    <property type="protein sequence ID" value="AET3Gv20828800.21"/>
    <property type="gene ID" value="AET3Gv20828800"/>
</dbReference>
<evidence type="ECO:0000256" key="5">
    <source>
        <dbReference type="ARBA" id="ARBA00049183"/>
    </source>
</evidence>
<dbReference type="SUPFAM" id="SSF53756">
    <property type="entry name" value="UDP-Glycosyltransferase/glycogen phosphorylase"/>
    <property type="match status" value="1"/>
</dbReference>